<dbReference type="InterPro" id="IPR029058">
    <property type="entry name" value="AB_hydrolase_fold"/>
</dbReference>
<dbReference type="PANTHER" id="PTHR45856:SF11">
    <property type="entry name" value="FUNGAL LIPASE-LIKE DOMAIN-CONTAINING PROTEIN"/>
    <property type="match status" value="1"/>
</dbReference>
<evidence type="ECO:0000259" key="3">
    <source>
        <dbReference type="Pfam" id="PF01764"/>
    </source>
</evidence>
<dbReference type="InterPro" id="IPR051218">
    <property type="entry name" value="Sec_MonoDiacylglyc_Lipase"/>
</dbReference>
<feature type="domain" description="Fungal lipase-type" evidence="3">
    <location>
        <begin position="706"/>
        <end position="846"/>
    </location>
</feature>
<name>A0A3R6ZAY5_9STRA</name>
<organism evidence="4 5">
    <name type="scientific">Aphanomyces invadans</name>
    <dbReference type="NCBI Taxonomy" id="157072"/>
    <lineage>
        <taxon>Eukaryota</taxon>
        <taxon>Sar</taxon>
        <taxon>Stramenopiles</taxon>
        <taxon>Oomycota</taxon>
        <taxon>Saprolegniomycetes</taxon>
        <taxon>Saprolegniales</taxon>
        <taxon>Verrucalvaceae</taxon>
        <taxon>Aphanomyces</taxon>
    </lineage>
</organism>
<dbReference type="Gene3D" id="3.40.50.1820">
    <property type="entry name" value="alpha/beta hydrolase"/>
    <property type="match status" value="1"/>
</dbReference>
<keyword evidence="1" id="KW-1133">Transmembrane helix</keyword>
<dbReference type="Pfam" id="PF01764">
    <property type="entry name" value="Lipase_3"/>
    <property type="match status" value="1"/>
</dbReference>
<gene>
    <name evidence="4" type="ORF">DYB32_000498</name>
</gene>
<dbReference type="SUPFAM" id="SSF53474">
    <property type="entry name" value="alpha/beta-Hydrolases"/>
    <property type="match status" value="1"/>
</dbReference>
<feature type="transmembrane region" description="Helical" evidence="1">
    <location>
        <begin position="453"/>
        <end position="474"/>
    </location>
</feature>
<feature type="transmembrane region" description="Helical" evidence="1">
    <location>
        <begin position="480"/>
        <end position="503"/>
    </location>
</feature>
<proteinExistence type="predicted"/>
<feature type="transmembrane region" description="Helical" evidence="1">
    <location>
        <begin position="387"/>
        <end position="406"/>
    </location>
</feature>
<feature type="transmembrane region" description="Helical" evidence="1">
    <location>
        <begin position="162"/>
        <end position="182"/>
    </location>
</feature>
<keyword evidence="1" id="KW-0812">Transmembrane</keyword>
<feature type="transmembrane region" description="Helical" evidence="1">
    <location>
        <begin position="524"/>
        <end position="543"/>
    </location>
</feature>
<accession>A0A3R6ZAY5</accession>
<dbReference type="EMBL" id="QUSY01000011">
    <property type="protein sequence ID" value="RHY35013.1"/>
    <property type="molecule type" value="Genomic_DNA"/>
</dbReference>
<keyword evidence="1" id="KW-0472">Membrane</keyword>
<evidence type="ECO:0000256" key="1">
    <source>
        <dbReference type="SAM" id="Phobius"/>
    </source>
</evidence>
<dbReference type="VEuPathDB" id="FungiDB:H310_11071"/>
<comment type="caution">
    <text evidence="4">The sequence shown here is derived from an EMBL/GenBank/DDBJ whole genome shotgun (WGS) entry which is preliminary data.</text>
</comment>
<evidence type="ECO:0000313" key="4">
    <source>
        <dbReference type="EMBL" id="RHY35013.1"/>
    </source>
</evidence>
<feature type="chain" id="PRO_5018762574" description="Fungal lipase-type domain-containing protein" evidence="2">
    <location>
        <begin position="23"/>
        <end position="934"/>
    </location>
</feature>
<feature type="transmembrane region" description="Helical" evidence="1">
    <location>
        <begin position="77"/>
        <end position="100"/>
    </location>
</feature>
<dbReference type="PANTHER" id="PTHR45856">
    <property type="entry name" value="ALPHA/BETA-HYDROLASES SUPERFAMILY PROTEIN"/>
    <property type="match status" value="1"/>
</dbReference>
<protein>
    <recommendedName>
        <fullName evidence="3">Fungal lipase-type domain-containing protein</fullName>
    </recommendedName>
</protein>
<keyword evidence="2" id="KW-0732">Signal</keyword>
<evidence type="ECO:0000256" key="2">
    <source>
        <dbReference type="SAM" id="SignalP"/>
    </source>
</evidence>
<feature type="transmembrane region" description="Helical" evidence="1">
    <location>
        <begin position="418"/>
        <end position="441"/>
    </location>
</feature>
<feature type="transmembrane region" description="Helical" evidence="1">
    <location>
        <begin position="356"/>
        <end position="375"/>
    </location>
</feature>
<keyword evidence="5" id="KW-1185">Reference proteome</keyword>
<dbReference type="GO" id="GO:0006629">
    <property type="term" value="P:lipid metabolic process"/>
    <property type="evidence" value="ECO:0007669"/>
    <property type="project" value="InterPro"/>
</dbReference>
<reference evidence="4 5" key="1">
    <citation type="submission" date="2018-08" db="EMBL/GenBank/DDBJ databases">
        <title>Aphanomyces genome sequencing and annotation.</title>
        <authorList>
            <person name="Minardi D."/>
            <person name="Oidtmann B."/>
            <person name="Van Der Giezen M."/>
            <person name="Studholme D.J."/>
        </authorList>
    </citation>
    <scope>NUCLEOTIDE SEQUENCE [LARGE SCALE GENOMIC DNA]</scope>
    <source>
        <strain evidence="4 5">NJM0002</strain>
    </source>
</reference>
<dbReference type="CDD" id="cd00519">
    <property type="entry name" value="Lipase_3"/>
    <property type="match status" value="1"/>
</dbReference>
<sequence length="934" mass="103385">MAASKMAMVVAAFAAIAGVVDATTSLAGTCSGGGAFSLYRRQAGCAVGNCDCFPILFECNGAARDGLGECGLSHTGWIALVAAIALNVVVPIIAFLIHLLKKKSNAKAITGREDHVQTALEASSGQRKYMINLAQFRTVVPDTVFGLDQAPKIFMETMNKRWVQSLCYGLIASFCLSMALLIPPFQMEESLYPLTRDTTIQLNRSAYRIASHSETSVPPGIRYVSIQGDFCGNSSAALLDPNGKTTLDISYVVSFTVDTNAVFDKIYGHKVVGCVCESGACRIDQAQSDDGYAPLVYFPWYQDALHPLDLQAQPHTFELTGVFQIKSKFNRLGTVHPIPHLAFIAHHSYIERLTSFVDLGVFLVDVVALLSWICLTRAANFLPERRLMYVMLVVNFLGSFPVLFVAQKLDPTASWQNMYFFMHAWTACASGIWLLCLLFALDMQRKRVFGCRFYLVKLTLGAVVLTAYMLLFYSSYPTQWIQLFNFCLAILAGAIFSGVMVDVRNKLRYESYADSRPQQLTARFLYSVSIAITYVFFFVALFADPVPRVTSYLPKTALLTDTSIQVIVRSATWALLVIFLPPLVVDPNVYYTCAASALPRLTHASHREFELAHLKQAHQSGGHNSTYHLSTLSWQAPQAFCIETACAMYNQAIGVYDEPVLDKATGSYVMATHDHFKQDGLEFVSELFDKGTDTYGWVARGDKRIVVTFRGTQSAANTVTDLKYRFAVPTWECNRDDLNKTRVHVGFWSAYITVQQQLKRVLRDTLKNMGDVQIYFTGHSLGGALATLAAFDIATDATFNLNEEVVMYSFGAPRVGNHEFAKAYKHYVPNAYRVCNDGDAIVGAPKRSVQLAYFVKSLCYKHVGKAVLLSTRAQGVFVIEPNIVEMAFMAEFRYNALAHLGGGYQAMLEKGIKYTMNPKNAADAATGEKAPLLK</sequence>
<dbReference type="Proteomes" id="UP000285060">
    <property type="component" value="Unassembled WGS sequence"/>
</dbReference>
<feature type="signal peptide" evidence="2">
    <location>
        <begin position="1"/>
        <end position="22"/>
    </location>
</feature>
<dbReference type="AlphaFoldDB" id="A0A3R6ZAY5"/>
<dbReference type="InterPro" id="IPR002921">
    <property type="entry name" value="Fungal_lipase-type"/>
</dbReference>
<evidence type="ECO:0000313" key="5">
    <source>
        <dbReference type="Proteomes" id="UP000285060"/>
    </source>
</evidence>